<dbReference type="Pfam" id="PF00560">
    <property type="entry name" value="LRR_1"/>
    <property type="match status" value="1"/>
</dbReference>
<dbReference type="InterPro" id="IPR055414">
    <property type="entry name" value="LRR_R13L4/SHOC2-like"/>
</dbReference>
<keyword evidence="2" id="KW-0479">Metal-binding</keyword>
<dbReference type="InterPro" id="IPR050216">
    <property type="entry name" value="LRR_domain-containing"/>
</dbReference>
<keyword evidence="1" id="KW-0433">Leucine-rich repeat</keyword>
<dbReference type="CDD" id="cd17213">
    <property type="entry name" value="RA_PHLPP"/>
    <property type="match status" value="1"/>
</dbReference>
<dbReference type="Pfam" id="PF23010">
    <property type="entry name" value="RA_3"/>
    <property type="match status" value="1"/>
</dbReference>
<evidence type="ECO:0000313" key="5">
    <source>
        <dbReference type="EnsemblMetazoa" id="Aqu2.1.17196_001"/>
    </source>
</evidence>
<proteinExistence type="predicted"/>
<dbReference type="Gene3D" id="3.80.10.10">
    <property type="entry name" value="Ribonuclease Inhibitor"/>
    <property type="match status" value="4"/>
</dbReference>
<organism evidence="5">
    <name type="scientific">Amphimedon queenslandica</name>
    <name type="common">Sponge</name>
    <dbReference type="NCBI Taxonomy" id="400682"/>
    <lineage>
        <taxon>Eukaryota</taxon>
        <taxon>Metazoa</taxon>
        <taxon>Porifera</taxon>
        <taxon>Demospongiae</taxon>
        <taxon>Heteroscleromorpha</taxon>
        <taxon>Haplosclerida</taxon>
        <taxon>Niphatidae</taxon>
        <taxon>Amphimedon</taxon>
    </lineage>
</organism>
<dbReference type="SMART" id="SM00369">
    <property type="entry name" value="LRR_TYP"/>
    <property type="match status" value="11"/>
</dbReference>
<accession>A0A1X7TQ77</accession>
<dbReference type="PROSITE" id="PS51450">
    <property type="entry name" value="LRR"/>
    <property type="match status" value="3"/>
</dbReference>
<dbReference type="Pfam" id="PF00169">
    <property type="entry name" value="PH"/>
    <property type="match status" value="1"/>
</dbReference>
<evidence type="ECO:0000256" key="2">
    <source>
        <dbReference type="ARBA" id="ARBA00022723"/>
    </source>
</evidence>
<dbReference type="InterPro" id="IPR001611">
    <property type="entry name" value="Leu-rich_rpt"/>
</dbReference>
<keyword evidence="3" id="KW-0677">Repeat</keyword>
<dbReference type="PANTHER" id="PTHR48051:SF1">
    <property type="entry name" value="RAS SUPPRESSOR PROTEIN 1"/>
    <property type="match status" value="1"/>
</dbReference>
<dbReference type="SMART" id="SM00233">
    <property type="entry name" value="PH"/>
    <property type="match status" value="1"/>
</dbReference>
<dbReference type="PANTHER" id="PTHR48051">
    <property type="match status" value="1"/>
</dbReference>
<sequence length="806" mass="91070">MAARVWNQVPGAAYWGTLPPQASTTSVGLQPLERSRAFSTPPQMSESKKAALPMSRSRNFSLNFYDLAVDDSHDEEELKRWIKEDPSRGAIRVYQPGSTYSELTQCDTETHAEVIMSKCVTSNLYVYYAGHSSEPLGYDDCPLKIQNKFLKSLGYDDPERIQFEGTRDDLLYMFKFVAGREENKADERVQLTCTVKFKESSPFSFWSKRFCVLCGCQLHVFSSSTPKGKPSLTLDLAGGNVIEYETKKHLYCVQIMSSKKTVFLSFDSRYDQSVWLKRAAKVVTKHPLEADLSRCSLNRLPKYLFLNKNLAALNLSHNFMLELVEDSSVAYQPEGWINDIYRFSNLKILSLSDNNLVHFPVSVCNIVTLSELDLSCNKIRVIPQDIQKLKKLATLLLHSNLISTLPYHLNNLQRLTTLVIAFNRFKSVPHIVKELESLRILIAAGNSIVSIPEDINRIQTLQILDLRMNHISTNIPSTLPELLIFFTLNLRGNEMTEFDMRRAKNLHVVNCSDNLIKTLSLHKGRVSMINARNNCISKLTVASTSLSLTSLDVSRNDLSVLPEALSKLVNLEKLVLSYNRISALPKNLMLRLQKLKVLQVSNNALVSLPVIGDNCVVELLDVHSNKLHFLPENLFTHCPRLLQLNVSNNPIMSIPSPLKKQSQSKPHPLVELRACNCSLTGGSIKSIISLKKLKALHIAYNSINELPPELFTSLSELEYLNISSNKLETIQEPPHSCPRLVCLLLHSNSLKEIPPFPLMPAVETLDLSCNELQTMPQLQKFRPLELVDLSHNKNIVIDVKDLDHLR</sequence>
<dbReference type="InterPro" id="IPR003591">
    <property type="entry name" value="Leu-rich_rpt_typical-subtyp"/>
</dbReference>
<dbReference type="InterPro" id="IPR011993">
    <property type="entry name" value="PH-like_dom_sf"/>
</dbReference>
<dbReference type="Gene3D" id="2.30.29.30">
    <property type="entry name" value="Pleckstrin-homology domain (PH domain)/Phosphotyrosine-binding domain (PTB)"/>
    <property type="match status" value="1"/>
</dbReference>
<dbReference type="Pfam" id="PF23598">
    <property type="entry name" value="LRR_14"/>
    <property type="match status" value="1"/>
</dbReference>
<dbReference type="InterPro" id="IPR032675">
    <property type="entry name" value="LRR_dom_sf"/>
</dbReference>
<dbReference type="SUPFAM" id="SSF52058">
    <property type="entry name" value="L domain-like"/>
    <property type="match status" value="2"/>
</dbReference>
<evidence type="ECO:0000256" key="3">
    <source>
        <dbReference type="ARBA" id="ARBA00022737"/>
    </source>
</evidence>
<dbReference type="AlphaFoldDB" id="A0A1X7TQ77"/>
<evidence type="ECO:0000256" key="1">
    <source>
        <dbReference type="ARBA" id="ARBA00022614"/>
    </source>
</evidence>
<dbReference type="InterPro" id="IPR055071">
    <property type="entry name" value="RA_PHLPP-like"/>
</dbReference>
<dbReference type="InterPro" id="IPR001849">
    <property type="entry name" value="PH_domain"/>
</dbReference>
<dbReference type="InParanoid" id="A0A1X7TQ77"/>
<dbReference type="STRING" id="400682.A0A1X7TQ77"/>
<dbReference type="SUPFAM" id="SSF50729">
    <property type="entry name" value="PH domain-like"/>
    <property type="match status" value="1"/>
</dbReference>
<dbReference type="GO" id="GO:0005737">
    <property type="term" value="C:cytoplasm"/>
    <property type="evidence" value="ECO:0007669"/>
    <property type="project" value="TreeGrafter"/>
</dbReference>
<feature type="domain" description="PH" evidence="4">
    <location>
        <begin position="189"/>
        <end position="286"/>
    </location>
</feature>
<protein>
    <recommendedName>
        <fullName evidence="4">PH domain-containing protein</fullName>
    </recommendedName>
</protein>
<dbReference type="GO" id="GO:0046872">
    <property type="term" value="F:metal ion binding"/>
    <property type="evidence" value="ECO:0007669"/>
    <property type="project" value="UniProtKB-KW"/>
</dbReference>
<name>A0A1X7TQ77_AMPQE</name>
<dbReference type="Pfam" id="PF13855">
    <property type="entry name" value="LRR_8"/>
    <property type="match status" value="2"/>
</dbReference>
<dbReference type="OrthoDB" id="1394818at2759"/>
<dbReference type="FunCoup" id="A0A1X7TQ77">
    <property type="interactions" value="91"/>
</dbReference>
<dbReference type="eggNOG" id="KOG0618">
    <property type="taxonomic scope" value="Eukaryota"/>
</dbReference>
<reference evidence="5" key="1">
    <citation type="submission" date="2017-05" db="UniProtKB">
        <authorList>
            <consortium name="EnsemblMetazoa"/>
        </authorList>
    </citation>
    <scope>IDENTIFICATION</scope>
</reference>
<dbReference type="EnsemblMetazoa" id="Aqu2.1.17196_001">
    <property type="protein sequence ID" value="Aqu2.1.17196_001"/>
    <property type="gene ID" value="Aqu2.1.17196"/>
</dbReference>
<evidence type="ECO:0000259" key="4">
    <source>
        <dbReference type="SMART" id="SM00233"/>
    </source>
</evidence>
<dbReference type="SMART" id="SM00364">
    <property type="entry name" value="LRR_BAC"/>
    <property type="match status" value="10"/>
</dbReference>